<dbReference type="InterPro" id="IPR008311">
    <property type="entry name" value="UCP028101"/>
</dbReference>
<sequence>MPLSRRNLLTQALLLGAGTVLAPAVRAIPGSGPLLLSASDDEAGRHFFSAIDEMGALRFRHPLPDRAHGIGVSPDGRRCAVVARRPGSFVELYSLPDGARLQRLENAAGRRFCGHAAFGPDGDTLFTTENDFDGQRGVIGVWRRQGDQLVRHGEWSSGGIGPHELLMHPDGTLVVANGGILTHPDAGRDKLNLDSMQPNLSYLDSQTGDLIGSFAMPESLHQLSIRHLSISPDGQVASVLQYQGPETQEVPLLVLHRPGDEALELLSLPESPGIHHNYLGSVAWDSEGRWLAMSAPRGSRIYFYDRREGRWAAPVTYSDGCGLYRDSLPATFLISSGAGGVTSYCPEDGSWQPLPDRYANQQRWDNHMVVT</sequence>
<organism evidence="1 2">
    <name type="scientific">Marinobacterium aestuariivivens</name>
    <dbReference type="NCBI Taxonomy" id="1698799"/>
    <lineage>
        <taxon>Bacteria</taxon>
        <taxon>Pseudomonadati</taxon>
        <taxon>Pseudomonadota</taxon>
        <taxon>Gammaproteobacteria</taxon>
        <taxon>Oceanospirillales</taxon>
        <taxon>Oceanospirillaceae</taxon>
        <taxon>Marinobacterium</taxon>
    </lineage>
</organism>
<proteinExistence type="predicted"/>
<keyword evidence="2" id="KW-1185">Reference proteome</keyword>
<dbReference type="InterPro" id="IPR006311">
    <property type="entry name" value="TAT_signal"/>
</dbReference>
<dbReference type="Gene3D" id="2.130.10.10">
    <property type="entry name" value="YVTN repeat-like/Quinoprotein amine dehydrogenase"/>
    <property type="match status" value="1"/>
</dbReference>
<dbReference type="PIRSF" id="PIRSF028101">
    <property type="entry name" value="UCP028101"/>
    <property type="match status" value="1"/>
</dbReference>
<dbReference type="InterPro" id="IPR015943">
    <property type="entry name" value="WD40/YVTN_repeat-like_dom_sf"/>
</dbReference>
<reference evidence="2" key="1">
    <citation type="journal article" date="2019" name="Int. J. Syst. Evol. Microbiol.">
        <title>The Global Catalogue of Microorganisms (GCM) 10K type strain sequencing project: providing services to taxonomists for standard genome sequencing and annotation.</title>
        <authorList>
            <consortium name="The Broad Institute Genomics Platform"/>
            <consortium name="The Broad Institute Genome Sequencing Center for Infectious Disease"/>
            <person name="Wu L."/>
            <person name="Ma J."/>
        </authorList>
    </citation>
    <scope>NUCLEOTIDE SEQUENCE [LARGE SCALE GENOMIC DNA]</scope>
    <source>
        <strain evidence="2">NBRC 111756</strain>
    </source>
</reference>
<protein>
    <submittedName>
        <fullName evidence="1">DUF1513 domain-containing protein</fullName>
    </submittedName>
</protein>
<dbReference type="SUPFAM" id="SSF69322">
    <property type="entry name" value="Tricorn protease domain 2"/>
    <property type="match status" value="1"/>
</dbReference>
<evidence type="ECO:0000313" key="1">
    <source>
        <dbReference type="EMBL" id="MFC6672196.1"/>
    </source>
</evidence>
<evidence type="ECO:0000313" key="2">
    <source>
        <dbReference type="Proteomes" id="UP001596422"/>
    </source>
</evidence>
<dbReference type="EMBL" id="JBHSWE010000001">
    <property type="protein sequence ID" value="MFC6672196.1"/>
    <property type="molecule type" value="Genomic_DNA"/>
</dbReference>
<dbReference type="Proteomes" id="UP001596422">
    <property type="component" value="Unassembled WGS sequence"/>
</dbReference>
<dbReference type="PROSITE" id="PS51318">
    <property type="entry name" value="TAT"/>
    <property type="match status" value="1"/>
</dbReference>
<accession>A0ABW2A3Y7</accession>
<gene>
    <name evidence="1" type="ORF">ACFQDL_20580</name>
</gene>
<name>A0ABW2A3Y7_9GAMM</name>
<comment type="caution">
    <text evidence="1">The sequence shown here is derived from an EMBL/GenBank/DDBJ whole genome shotgun (WGS) entry which is preliminary data.</text>
</comment>
<dbReference type="Pfam" id="PF07433">
    <property type="entry name" value="DUF1513"/>
    <property type="match status" value="1"/>
</dbReference>
<dbReference type="RefSeq" id="WP_379910653.1">
    <property type="nucleotide sequence ID" value="NZ_JBHSWE010000001.1"/>
</dbReference>